<gene>
    <name evidence="1" type="ORF">THIOM_005438</name>
</gene>
<sequence length="50" mass="5808">MKLGQAKALFLIKESAFFLKEDVWQLNAWFKSRTEVNGSMLEKILTCSKK</sequence>
<protein>
    <submittedName>
        <fullName evidence="1">Uncharacterized protein</fullName>
    </submittedName>
</protein>
<dbReference type="AlphaFoldDB" id="A0A176RT47"/>
<reference evidence="1 2" key="1">
    <citation type="submission" date="2016-05" db="EMBL/GenBank/DDBJ databases">
        <title>Single-cell genome of chain-forming Candidatus Thiomargarita nelsonii and comparison to other large sulfur-oxidizing bacteria.</title>
        <authorList>
            <person name="Winkel M."/>
            <person name="Salman V."/>
            <person name="Woyke T."/>
            <person name="Schulz-Vogt H."/>
            <person name="Richter M."/>
            <person name="Flood B."/>
            <person name="Bailey J."/>
            <person name="Amann R."/>
            <person name="Mussmann M."/>
        </authorList>
    </citation>
    <scope>NUCLEOTIDE SEQUENCE [LARGE SCALE GENOMIC DNA]</scope>
    <source>
        <strain evidence="1 2">THI036</strain>
    </source>
</reference>
<evidence type="ECO:0000313" key="1">
    <source>
        <dbReference type="EMBL" id="OAD18952.1"/>
    </source>
</evidence>
<name>A0A176RT47_9GAMM</name>
<accession>A0A176RT47</accession>
<dbReference type="Proteomes" id="UP000076962">
    <property type="component" value="Unassembled WGS sequence"/>
</dbReference>
<evidence type="ECO:0000313" key="2">
    <source>
        <dbReference type="Proteomes" id="UP000076962"/>
    </source>
</evidence>
<keyword evidence="2" id="KW-1185">Reference proteome</keyword>
<comment type="caution">
    <text evidence="1">The sequence shown here is derived from an EMBL/GenBank/DDBJ whole genome shotgun (WGS) entry which is preliminary data.</text>
</comment>
<organism evidence="1 2">
    <name type="scientific">Candidatus Thiomargarita nelsonii</name>
    <dbReference type="NCBI Taxonomy" id="1003181"/>
    <lineage>
        <taxon>Bacteria</taxon>
        <taxon>Pseudomonadati</taxon>
        <taxon>Pseudomonadota</taxon>
        <taxon>Gammaproteobacteria</taxon>
        <taxon>Thiotrichales</taxon>
        <taxon>Thiotrichaceae</taxon>
        <taxon>Thiomargarita</taxon>
    </lineage>
</organism>
<proteinExistence type="predicted"/>
<dbReference type="EMBL" id="LUTY01003012">
    <property type="protein sequence ID" value="OAD18952.1"/>
    <property type="molecule type" value="Genomic_DNA"/>
</dbReference>